<evidence type="ECO:0000259" key="10">
    <source>
        <dbReference type="PROSITE" id="PS50003"/>
    </source>
</evidence>
<keyword evidence="2" id="KW-0963">Cytoplasm</keyword>
<evidence type="ECO:0000256" key="9">
    <source>
        <dbReference type="SAM" id="MobiDB-lite"/>
    </source>
</evidence>
<dbReference type="GO" id="GO:0071875">
    <property type="term" value="P:adrenergic receptor signaling pathway"/>
    <property type="evidence" value="ECO:0007669"/>
    <property type="project" value="TreeGrafter"/>
</dbReference>
<evidence type="ECO:0000313" key="12">
    <source>
        <dbReference type="Ensembl" id="ENSLCAP00010053648.1"/>
    </source>
</evidence>
<feature type="region of interest" description="Disordered" evidence="9">
    <location>
        <begin position="804"/>
        <end position="827"/>
    </location>
</feature>
<evidence type="ECO:0000256" key="8">
    <source>
        <dbReference type="ARBA" id="ARBA00023054"/>
    </source>
</evidence>
<evidence type="ECO:0000256" key="1">
    <source>
        <dbReference type="ARBA" id="ARBA00004496"/>
    </source>
</evidence>
<dbReference type="Pfam" id="PF17838">
    <property type="entry name" value="PH_16"/>
    <property type="match status" value="1"/>
</dbReference>
<keyword evidence="6" id="KW-0863">Zinc-finger</keyword>
<organism evidence="12 13">
    <name type="scientific">Lates calcarifer</name>
    <name type="common">Barramundi</name>
    <name type="synonym">Holocentrus calcarifer</name>
    <dbReference type="NCBI Taxonomy" id="8187"/>
    <lineage>
        <taxon>Eukaryota</taxon>
        <taxon>Metazoa</taxon>
        <taxon>Chordata</taxon>
        <taxon>Craniata</taxon>
        <taxon>Vertebrata</taxon>
        <taxon>Euteleostomi</taxon>
        <taxon>Actinopterygii</taxon>
        <taxon>Neopterygii</taxon>
        <taxon>Teleostei</taxon>
        <taxon>Neoteleostei</taxon>
        <taxon>Acanthomorphata</taxon>
        <taxon>Carangaria</taxon>
        <taxon>Carangaria incertae sedis</taxon>
        <taxon>Centropomidae</taxon>
        <taxon>Lates</taxon>
    </lineage>
</organism>
<dbReference type="GO" id="GO:0016020">
    <property type="term" value="C:membrane"/>
    <property type="evidence" value="ECO:0007669"/>
    <property type="project" value="TreeGrafter"/>
</dbReference>
<dbReference type="GO" id="GO:0008270">
    <property type="term" value="F:zinc ion binding"/>
    <property type="evidence" value="ECO:0007669"/>
    <property type="project" value="UniProtKB-KW"/>
</dbReference>
<feature type="compositionally biased region" description="Basic and acidic residues" evidence="9">
    <location>
        <begin position="38"/>
        <end position="57"/>
    </location>
</feature>
<reference evidence="13" key="1">
    <citation type="submission" date="2015-09" db="EMBL/GenBank/DDBJ databases">
        <authorList>
            <person name="Sai Rama Sridatta P."/>
        </authorList>
    </citation>
    <scope>NUCLEOTIDE SEQUENCE [LARGE SCALE GENOMIC DNA]</scope>
</reference>
<evidence type="ECO:0000259" key="11">
    <source>
        <dbReference type="PROSITE" id="PS50010"/>
    </source>
</evidence>
<dbReference type="GeneTree" id="ENSGT00940000154146"/>
<feature type="domain" description="DH" evidence="11">
    <location>
        <begin position="341"/>
        <end position="525"/>
    </location>
</feature>
<dbReference type="GO" id="GO:0035023">
    <property type="term" value="P:regulation of Rho protein signal transduction"/>
    <property type="evidence" value="ECO:0007669"/>
    <property type="project" value="TreeGrafter"/>
</dbReference>
<feature type="compositionally biased region" description="Low complexity" evidence="9">
    <location>
        <begin position="880"/>
        <end position="895"/>
    </location>
</feature>
<dbReference type="InterPro" id="IPR001849">
    <property type="entry name" value="PH_domain"/>
</dbReference>
<proteinExistence type="predicted"/>
<evidence type="ECO:0000256" key="5">
    <source>
        <dbReference type="ARBA" id="ARBA00022723"/>
    </source>
</evidence>
<dbReference type="InterPro" id="IPR011993">
    <property type="entry name" value="PH-like_dom_sf"/>
</dbReference>
<dbReference type="GO" id="GO:0005085">
    <property type="term" value="F:guanyl-nucleotide exchange factor activity"/>
    <property type="evidence" value="ECO:0007669"/>
    <property type="project" value="UniProtKB-KW"/>
</dbReference>
<feature type="compositionally biased region" description="Basic and acidic residues" evidence="9">
    <location>
        <begin position="150"/>
        <end position="170"/>
    </location>
</feature>
<dbReference type="SMART" id="SM00233">
    <property type="entry name" value="PH"/>
    <property type="match status" value="1"/>
</dbReference>
<feature type="region of interest" description="Disordered" evidence="9">
    <location>
        <begin position="879"/>
        <end position="933"/>
    </location>
</feature>
<dbReference type="CDD" id="cd00160">
    <property type="entry name" value="RhoGEF"/>
    <property type="match status" value="1"/>
</dbReference>
<dbReference type="PANTHER" id="PTHR13944">
    <property type="entry name" value="AGAP007712-PA"/>
    <property type="match status" value="1"/>
</dbReference>
<evidence type="ECO:0000256" key="7">
    <source>
        <dbReference type="ARBA" id="ARBA00022833"/>
    </source>
</evidence>
<dbReference type="InterPro" id="IPR051632">
    <property type="entry name" value="Rho_GEF"/>
</dbReference>
<dbReference type="SMART" id="SM00325">
    <property type="entry name" value="RhoGEF"/>
    <property type="match status" value="1"/>
</dbReference>
<dbReference type="Gene3D" id="2.30.29.30">
    <property type="entry name" value="Pleckstrin-homology domain (PH domain)/Phosphotyrosine-binding domain (PTB)"/>
    <property type="match status" value="1"/>
</dbReference>
<name>A0A4W6FSU0_LATCA</name>
<dbReference type="SUPFAM" id="SSF50729">
    <property type="entry name" value="PH domain-like"/>
    <property type="match status" value="1"/>
</dbReference>
<evidence type="ECO:0000256" key="6">
    <source>
        <dbReference type="ARBA" id="ARBA00022771"/>
    </source>
</evidence>
<feature type="region of interest" description="Disordered" evidence="9">
    <location>
        <begin position="1"/>
        <end position="62"/>
    </location>
</feature>
<feature type="compositionally biased region" description="Acidic residues" evidence="9">
    <location>
        <begin position="672"/>
        <end position="683"/>
    </location>
</feature>
<feature type="compositionally biased region" description="Basic and acidic residues" evidence="9">
    <location>
        <begin position="898"/>
        <end position="910"/>
    </location>
</feature>
<dbReference type="GO" id="GO:0005078">
    <property type="term" value="F:MAP-kinase scaffold activity"/>
    <property type="evidence" value="ECO:0007669"/>
    <property type="project" value="TreeGrafter"/>
</dbReference>
<dbReference type="PANTHER" id="PTHR13944:SF18">
    <property type="entry name" value="A-KINASE ANCHOR PROTEIN 13"/>
    <property type="match status" value="1"/>
</dbReference>
<feature type="compositionally biased region" description="Basic and acidic residues" evidence="9">
    <location>
        <begin position="922"/>
        <end position="933"/>
    </location>
</feature>
<dbReference type="Proteomes" id="UP000314980">
    <property type="component" value="Unassembled WGS sequence"/>
</dbReference>
<dbReference type="GO" id="GO:0005737">
    <property type="term" value="C:cytoplasm"/>
    <property type="evidence" value="ECO:0007669"/>
    <property type="project" value="UniProtKB-SubCell"/>
</dbReference>
<keyword evidence="13" id="KW-1185">Reference proteome</keyword>
<keyword evidence="3" id="KW-0597">Phosphoprotein</keyword>
<dbReference type="Ensembl" id="ENSLCAT00010055027.1">
    <property type="protein sequence ID" value="ENSLCAP00010053648.1"/>
    <property type="gene ID" value="ENSLCAG00010024940.1"/>
</dbReference>
<dbReference type="InParanoid" id="A0A4W6FSU0"/>
<dbReference type="AlphaFoldDB" id="A0A4W6FSU0"/>
<dbReference type="FunFam" id="1.20.900.10:FF:000004">
    <property type="entry name" value="Rho guanine nucleotide exchange factor 2"/>
    <property type="match status" value="1"/>
</dbReference>
<dbReference type="STRING" id="8187.ENSLCAP00010053648"/>
<dbReference type="GO" id="GO:0015629">
    <property type="term" value="C:actin cytoskeleton"/>
    <property type="evidence" value="ECO:0007669"/>
    <property type="project" value="TreeGrafter"/>
</dbReference>
<reference evidence="12" key="2">
    <citation type="submission" date="2025-08" db="UniProtKB">
        <authorList>
            <consortium name="Ensembl"/>
        </authorList>
    </citation>
    <scope>IDENTIFICATION</scope>
</reference>
<dbReference type="PROSITE" id="PS50010">
    <property type="entry name" value="DH_2"/>
    <property type="match status" value="1"/>
</dbReference>
<sequence length="1037" mass="119092">SLLSTDESLLQGAHSPSERAWSVGSPDDAVSQSSRLSWKSETEDRGGGEEEEKKDQLLENPVSSAILRASIRSLSPFRRHSWEPGRSNTAADIDITHRRYWVPKKQTKNLIKISSISEEEPGPLRSDTEVKGGPKISRTFSYLRSKMSKKGKEKEKDKRGEKEREREKKSSNSHLFIPVSPSPSTHMKVLVCNDDHHVLFADCGVHVHKSCRESVSVCTKSKTKVGHRHNDSSLFPQTFLLFCFIFLFVSFEHTDDVVVPCRLDDVPLKGLKFLSQSTDSLHQGSKVNASTESLTDEGSTEMMDSQLMGEFECDIKDLEADSWSSTVDKKFLKTLKKDEIKRQDVIYELYQTEFHHVRTLKIMSEVYYKGLQREIFPVLDDLLHTHTEFLTQLLETKRASSAQGQNNNSFLICCIGDVLVNQFSDCSADRMKKVYGKFCSRHNEAVNLYKDLHAKDKRFQAFIKRTMSSSIVRRLSIPECILLVTQRITKYPVLIQRILQHTKDHSSVCESLRCVKELIAAVDSKVNEQEKKRRLREVHSRTDSKSIMRMKSGQMFAKEDLIRGRKLLHDGALQLKNAAGRLKDVHAMLLSDVLVFLQEKDQKYVFASLDQRSTVISLQNLIVREVANEERGLFLITAGTERPEMVEVLASSKEERNTWRAIIQDAMHCMEKDEDEGVPSETEEDRRQQENRAKEIRELLRRKDEQIISLLEEKVHIFRELSDCNPAPEDTNPPVRERMLFRATPDDVTKGEPIIKDALREVESLHALVSSGVGGAGCSVPAGLAGGSVGPVCLPRRAETFGGFDSHQMNSSKNGEKEEGDESLDLRRTESDSVLKKVCVFMYSLHNALFMKTFSQLKPSFPCLQAVVVQQDSFVEDQHSSSSSLSSSSSSRPSSLIEQEKHRSLERQRQEAASLQKQQAAHQEEKRRREKEWELKEKGLAEREERLRQAEEETRRRQQELLEEREMLQRKKEDYQRELERLREAQRRLERDKEALRRDTERLEATRRDEVRLWGDFLLMRSPHANSLMKLLKPKHF</sequence>
<feature type="compositionally biased region" description="Polar residues" evidence="9">
    <location>
        <begin position="911"/>
        <end position="921"/>
    </location>
</feature>
<feature type="region of interest" description="Disordered" evidence="9">
    <location>
        <begin position="119"/>
        <end position="177"/>
    </location>
</feature>
<dbReference type="PROSITE" id="PS50003">
    <property type="entry name" value="PH_DOMAIN"/>
    <property type="match status" value="1"/>
</dbReference>
<dbReference type="InterPro" id="IPR000219">
    <property type="entry name" value="DH_dom"/>
</dbReference>
<evidence type="ECO:0000256" key="4">
    <source>
        <dbReference type="ARBA" id="ARBA00022658"/>
    </source>
</evidence>
<protein>
    <submittedName>
        <fullName evidence="12">Uncharacterized protein</fullName>
    </submittedName>
</protein>
<dbReference type="GO" id="GO:0043123">
    <property type="term" value="P:positive regulation of canonical NF-kappaB signal transduction"/>
    <property type="evidence" value="ECO:0007669"/>
    <property type="project" value="TreeGrafter"/>
</dbReference>
<accession>A0A4W6FSU0</accession>
<keyword evidence="7" id="KW-0862">Zinc</keyword>
<comment type="subcellular location">
    <subcellularLocation>
        <location evidence="1">Cytoplasm</location>
    </subcellularLocation>
</comment>
<evidence type="ECO:0000256" key="2">
    <source>
        <dbReference type="ARBA" id="ARBA00022490"/>
    </source>
</evidence>
<feature type="region of interest" description="Disordered" evidence="9">
    <location>
        <begin position="672"/>
        <end position="691"/>
    </location>
</feature>
<keyword evidence="5" id="KW-0479">Metal-binding</keyword>
<dbReference type="InterPro" id="IPR035899">
    <property type="entry name" value="DBL_dom_sf"/>
</dbReference>
<dbReference type="Gene3D" id="1.20.900.10">
    <property type="entry name" value="Dbl homology (DH) domain"/>
    <property type="match status" value="1"/>
</dbReference>
<evidence type="ECO:0000313" key="13">
    <source>
        <dbReference type="Proteomes" id="UP000314980"/>
    </source>
</evidence>
<evidence type="ECO:0000256" key="3">
    <source>
        <dbReference type="ARBA" id="ARBA00022553"/>
    </source>
</evidence>
<reference evidence="12" key="3">
    <citation type="submission" date="2025-09" db="UniProtKB">
        <authorList>
            <consortium name="Ensembl"/>
        </authorList>
    </citation>
    <scope>IDENTIFICATION</scope>
</reference>
<dbReference type="FunFam" id="2.30.29.30:FF:000021">
    <property type="entry name" value="Rho guanine nucleotide exchange factor 2"/>
    <property type="match status" value="1"/>
</dbReference>
<dbReference type="InterPro" id="IPR041020">
    <property type="entry name" value="PH_16"/>
</dbReference>
<keyword evidence="4" id="KW-0344">Guanine-nucleotide releasing factor</keyword>
<dbReference type="SUPFAM" id="SSF48065">
    <property type="entry name" value="DBL homology domain (DH-domain)"/>
    <property type="match status" value="1"/>
</dbReference>
<feature type="domain" description="PH" evidence="10">
    <location>
        <begin position="566"/>
        <end position="668"/>
    </location>
</feature>
<keyword evidence="8" id="KW-0175">Coiled coil</keyword>
<dbReference type="Pfam" id="PF00621">
    <property type="entry name" value="RhoGEF"/>
    <property type="match status" value="1"/>
</dbReference>